<dbReference type="GO" id="GO:0000049">
    <property type="term" value="F:tRNA binding"/>
    <property type="evidence" value="ECO:0007669"/>
    <property type="project" value="TreeGrafter"/>
</dbReference>
<gene>
    <name evidence="8" type="primary">lysS</name>
    <name evidence="11" type="ORF">HNQ64_004321</name>
</gene>
<evidence type="ECO:0000256" key="7">
    <source>
        <dbReference type="ARBA" id="ARBA00048573"/>
    </source>
</evidence>
<dbReference type="GO" id="GO:0000287">
    <property type="term" value="F:magnesium ion binding"/>
    <property type="evidence" value="ECO:0007669"/>
    <property type="project" value="UniProtKB-UniRule"/>
</dbReference>
<dbReference type="GO" id="GO:0005829">
    <property type="term" value="C:cytosol"/>
    <property type="evidence" value="ECO:0007669"/>
    <property type="project" value="TreeGrafter"/>
</dbReference>
<dbReference type="PROSITE" id="PS50862">
    <property type="entry name" value="AA_TRNA_LIGASE_II"/>
    <property type="match status" value="1"/>
</dbReference>
<dbReference type="Gene3D" id="3.30.930.10">
    <property type="entry name" value="Bira Bifunctional Protein, Domain 2"/>
    <property type="match status" value="1"/>
</dbReference>
<keyword evidence="8" id="KW-0648">Protein biosynthesis</keyword>
<dbReference type="Proteomes" id="UP000534294">
    <property type="component" value="Unassembled WGS sequence"/>
</dbReference>
<comment type="caution">
    <text evidence="11">The sequence shown here is derived from an EMBL/GenBank/DDBJ whole genome shotgun (WGS) entry which is preliminary data.</text>
</comment>
<keyword evidence="4 8" id="KW-0547">Nucleotide-binding</keyword>
<evidence type="ECO:0000256" key="1">
    <source>
        <dbReference type="ARBA" id="ARBA00008226"/>
    </source>
</evidence>
<feature type="binding site" evidence="8">
    <location>
        <position position="499"/>
    </location>
    <ligand>
        <name>Mg(2+)</name>
        <dbReference type="ChEBI" id="CHEBI:18420"/>
        <label>1</label>
    </ligand>
</feature>
<keyword evidence="8" id="KW-0963">Cytoplasm</keyword>
<comment type="subunit">
    <text evidence="8">Homodimer.</text>
</comment>
<dbReference type="AlphaFoldDB" id="A0A7W7YPX7"/>
<dbReference type="InterPro" id="IPR002313">
    <property type="entry name" value="Lys-tRNA-ligase_II"/>
</dbReference>
<keyword evidence="3 8" id="KW-0479">Metal-binding</keyword>
<evidence type="ECO:0000256" key="5">
    <source>
        <dbReference type="ARBA" id="ARBA00022840"/>
    </source>
</evidence>
<dbReference type="EMBL" id="JACHIF010000011">
    <property type="protein sequence ID" value="MBB5040042.1"/>
    <property type="molecule type" value="Genomic_DNA"/>
</dbReference>
<evidence type="ECO:0000313" key="12">
    <source>
        <dbReference type="Proteomes" id="UP000534294"/>
    </source>
</evidence>
<organism evidence="11 12">
    <name type="scientific">Prosthecobacter dejongeii</name>
    <dbReference type="NCBI Taxonomy" id="48465"/>
    <lineage>
        <taxon>Bacteria</taxon>
        <taxon>Pseudomonadati</taxon>
        <taxon>Verrucomicrobiota</taxon>
        <taxon>Verrucomicrobiia</taxon>
        <taxon>Verrucomicrobiales</taxon>
        <taxon>Verrucomicrobiaceae</taxon>
        <taxon>Prosthecobacter</taxon>
    </lineage>
</organism>
<dbReference type="SUPFAM" id="SSF50249">
    <property type="entry name" value="Nucleic acid-binding proteins"/>
    <property type="match status" value="1"/>
</dbReference>
<name>A0A7W7YPX7_9BACT</name>
<keyword evidence="8 9" id="KW-0460">Magnesium</keyword>
<evidence type="ECO:0000256" key="4">
    <source>
        <dbReference type="ARBA" id="ARBA00022741"/>
    </source>
</evidence>
<keyword evidence="6 8" id="KW-0030">Aminoacyl-tRNA synthetase</keyword>
<dbReference type="Gene3D" id="2.40.50.140">
    <property type="entry name" value="Nucleic acid-binding proteins"/>
    <property type="match status" value="1"/>
</dbReference>
<feature type="domain" description="Aminoacyl-transfer RNA synthetases class-II family profile" evidence="10">
    <location>
        <begin position="170"/>
        <end position="570"/>
    </location>
</feature>
<dbReference type="InterPro" id="IPR006195">
    <property type="entry name" value="aa-tRNA-synth_II"/>
</dbReference>
<evidence type="ECO:0000256" key="3">
    <source>
        <dbReference type="ARBA" id="ARBA00022723"/>
    </source>
</evidence>
<dbReference type="InterPro" id="IPR018149">
    <property type="entry name" value="Lys-tRNA-synth_II_C"/>
</dbReference>
<keyword evidence="12" id="KW-1185">Reference proteome</keyword>
<proteinExistence type="inferred from homology"/>
<dbReference type="HAMAP" id="MF_00252">
    <property type="entry name" value="Lys_tRNA_synth_class2"/>
    <property type="match status" value="1"/>
</dbReference>
<accession>A0A7W7YPX7</accession>
<dbReference type="InterPro" id="IPR004365">
    <property type="entry name" value="NA-bd_OB_tRNA"/>
</dbReference>
<dbReference type="PANTHER" id="PTHR42918">
    <property type="entry name" value="LYSYL-TRNA SYNTHETASE"/>
    <property type="match status" value="1"/>
</dbReference>
<keyword evidence="2 8" id="KW-0436">Ligase</keyword>
<dbReference type="GO" id="GO:0006430">
    <property type="term" value="P:lysyl-tRNA aminoacylation"/>
    <property type="evidence" value="ECO:0007669"/>
    <property type="project" value="UniProtKB-UniRule"/>
</dbReference>
<sequence length="577" mass="65411">MQPAPEHTESELLQFRRHKLEELQKRGIAAFGGKFDVTHAPGTLKATFTEGLDVRIAGRILSRRQMGKATFFDIGDITGRIQCYLSKNDVGDEAYDLFVHQIDIGDFVAIEGLSFVTKKGENSIHVKTFTPMSKALRPLPDKWHGIADREIKYRQRYLDLISNEQSREIFVTRSKMVAEIRSFLNGRDFLEVETPMMQDVPGGAAARPFETYFNALDQKMYLRIAPELYLKRLLVGGFTKVYELNRNFRNEGVSRRHNPEFTMLEAYWAYSDFEQMADLVESLVCHLAEKFCGGLKIKRNRVTEIRAILFMIPRLVQEHSLVLSAEANAEFQAVIAMAHKALNELDHEKASAIAQTARTELGRFLGLCENDLNPGQKGFFDAMLAKLDTLSEDAFIDLSRPWKRTPYRDLIKGAVGDDWFSLSKEAKVARAQGLGVHEIHAGDEHYELDQKIFEKLVEEKSFNPLFVTHVPKELVPLAKQNTADDSVVDVYELVINGQEISPGYSELNDPIVQRQRLEHQAGEEIQKIDEEFILALEHGMPPAGGIGIGIDRLIMMLTGAESIRDVVLFPQLKRKAD</sequence>
<evidence type="ECO:0000313" key="11">
    <source>
        <dbReference type="EMBL" id="MBB5040042.1"/>
    </source>
</evidence>
<dbReference type="PRINTS" id="PR00982">
    <property type="entry name" value="TRNASYNTHLYS"/>
</dbReference>
<evidence type="ECO:0000256" key="9">
    <source>
        <dbReference type="RuleBase" id="RU000336"/>
    </source>
</evidence>
<dbReference type="InterPro" id="IPR004364">
    <property type="entry name" value="Aa-tRNA-synt_II"/>
</dbReference>
<evidence type="ECO:0000256" key="8">
    <source>
        <dbReference type="HAMAP-Rule" id="MF_00252"/>
    </source>
</evidence>
<feature type="binding site" evidence="8">
    <location>
        <position position="492"/>
    </location>
    <ligand>
        <name>Mg(2+)</name>
        <dbReference type="ChEBI" id="CHEBI:18420"/>
        <label>1</label>
    </ligand>
</feature>
<dbReference type="NCBIfam" id="TIGR00499">
    <property type="entry name" value="lysS_bact"/>
    <property type="match status" value="1"/>
</dbReference>
<comment type="cofactor">
    <cofactor evidence="8 9">
        <name>Mg(2+)</name>
        <dbReference type="ChEBI" id="CHEBI:18420"/>
    </cofactor>
    <text evidence="8 9">Binds 3 Mg(2+) ions per subunit.</text>
</comment>
<dbReference type="InterPro" id="IPR012340">
    <property type="entry name" value="NA-bd_OB-fold"/>
</dbReference>
<dbReference type="SUPFAM" id="SSF55681">
    <property type="entry name" value="Class II aaRS and biotin synthetases"/>
    <property type="match status" value="1"/>
</dbReference>
<reference evidence="11 12" key="1">
    <citation type="submission" date="2020-08" db="EMBL/GenBank/DDBJ databases">
        <title>Genomic Encyclopedia of Type Strains, Phase IV (KMG-IV): sequencing the most valuable type-strain genomes for metagenomic binning, comparative biology and taxonomic classification.</title>
        <authorList>
            <person name="Goeker M."/>
        </authorList>
    </citation>
    <scope>NUCLEOTIDE SEQUENCE [LARGE SCALE GENOMIC DNA]</scope>
    <source>
        <strain evidence="11 12">DSM 12251</strain>
    </source>
</reference>
<protein>
    <recommendedName>
        <fullName evidence="8">Lysine--tRNA ligase</fullName>
        <ecNumber evidence="8">6.1.1.6</ecNumber>
    </recommendedName>
    <alternativeName>
        <fullName evidence="8">Lysyl-tRNA synthetase</fullName>
        <shortName evidence="8">LysRS</shortName>
    </alternativeName>
</protein>
<dbReference type="PANTHER" id="PTHR42918:SF15">
    <property type="entry name" value="LYSINE--TRNA LIGASE, CHLOROPLASTIC_MITOCHONDRIAL"/>
    <property type="match status" value="1"/>
</dbReference>
<dbReference type="EC" id="6.1.1.6" evidence="8"/>
<keyword evidence="5 8" id="KW-0067">ATP-binding</keyword>
<dbReference type="InterPro" id="IPR045864">
    <property type="entry name" value="aa-tRNA-synth_II/BPL/LPL"/>
</dbReference>
<dbReference type="InterPro" id="IPR044136">
    <property type="entry name" value="Lys-tRNA-ligase_II_N"/>
</dbReference>
<dbReference type="Pfam" id="PF01336">
    <property type="entry name" value="tRNA_anti-codon"/>
    <property type="match status" value="1"/>
</dbReference>
<dbReference type="Pfam" id="PF00152">
    <property type="entry name" value="tRNA-synt_2"/>
    <property type="match status" value="1"/>
</dbReference>
<dbReference type="RefSeq" id="WP_184212391.1">
    <property type="nucleotide sequence ID" value="NZ_JACHIF010000011.1"/>
</dbReference>
<dbReference type="CDD" id="cd04322">
    <property type="entry name" value="LysRS_N"/>
    <property type="match status" value="1"/>
</dbReference>
<evidence type="ECO:0000256" key="6">
    <source>
        <dbReference type="ARBA" id="ARBA00023146"/>
    </source>
</evidence>
<evidence type="ECO:0000256" key="2">
    <source>
        <dbReference type="ARBA" id="ARBA00022598"/>
    </source>
</evidence>
<dbReference type="GO" id="GO:0005524">
    <property type="term" value="F:ATP binding"/>
    <property type="evidence" value="ECO:0007669"/>
    <property type="project" value="UniProtKB-UniRule"/>
</dbReference>
<feature type="binding site" evidence="8">
    <location>
        <position position="499"/>
    </location>
    <ligand>
        <name>Mg(2+)</name>
        <dbReference type="ChEBI" id="CHEBI:18420"/>
        <label>2</label>
    </ligand>
</feature>
<comment type="catalytic activity">
    <reaction evidence="7 8 9">
        <text>tRNA(Lys) + L-lysine + ATP = L-lysyl-tRNA(Lys) + AMP + diphosphate</text>
        <dbReference type="Rhea" id="RHEA:20792"/>
        <dbReference type="Rhea" id="RHEA-COMP:9696"/>
        <dbReference type="Rhea" id="RHEA-COMP:9697"/>
        <dbReference type="ChEBI" id="CHEBI:30616"/>
        <dbReference type="ChEBI" id="CHEBI:32551"/>
        <dbReference type="ChEBI" id="CHEBI:33019"/>
        <dbReference type="ChEBI" id="CHEBI:78442"/>
        <dbReference type="ChEBI" id="CHEBI:78529"/>
        <dbReference type="ChEBI" id="CHEBI:456215"/>
        <dbReference type="EC" id="6.1.1.6"/>
    </reaction>
</comment>
<comment type="subcellular location">
    <subcellularLocation>
        <location evidence="8">Cytoplasm</location>
    </subcellularLocation>
</comment>
<evidence type="ECO:0000259" key="10">
    <source>
        <dbReference type="PROSITE" id="PS50862"/>
    </source>
</evidence>
<comment type="similarity">
    <text evidence="1 8">Belongs to the class-II aminoacyl-tRNA synthetase family.</text>
</comment>
<dbReference type="GO" id="GO:0004824">
    <property type="term" value="F:lysine-tRNA ligase activity"/>
    <property type="evidence" value="ECO:0007669"/>
    <property type="project" value="UniProtKB-UniRule"/>
</dbReference>